<dbReference type="RefSeq" id="WP_345319082.1">
    <property type="nucleotide sequence ID" value="NZ_BAABGA010000008.1"/>
</dbReference>
<keyword evidence="2" id="KW-1185">Reference proteome</keyword>
<accession>A0ABP8M9T5</accession>
<reference evidence="2" key="1">
    <citation type="journal article" date="2019" name="Int. J. Syst. Evol. Microbiol.">
        <title>The Global Catalogue of Microorganisms (GCM) 10K type strain sequencing project: providing services to taxonomists for standard genome sequencing and annotation.</title>
        <authorList>
            <consortium name="The Broad Institute Genomics Platform"/>
            <consortium name="The Broad Institute Genome Sequencing Center for Infectious Disease"/>
            <person name="Wu L."/>
            <person name="Ma J."/>
        </authorList>
    </citation>
    <scope>NUCLEOTIDE SEQUENCE [LARGE SCALE GENOMIC DNA]</scope>
    <source>
        <strain evidence="2">JCM 17759</strain>
    </source>
</reference>
<evidence type="ECO:0000313" key="1">
    <source>
        <dbReference type="EMBL" id="GAA4445426.1"/>
    </source>
</evidence>
<gene>
    <name evidence="1" type="ORF">GCM10023156_04980</name>
</gene>
<protein>
    <submittedName>
        <fullName evidence="1">Uncharacterized protein</fullName>
    </submittedName>
</protein>
<name>A0ABP8M9T5_9BACT</name>
<dbReference type="Proteomes" id="UP001500840">
    <property type="component" value="Unassembled WGS sequence"/>
</dbReference>
<dbReference type="EMBL" id="BAABGA010000008">
    <property type="protein sequence ID" value="GAA4445426.1"/>
    <property type="molecule type" value="Genomic_DNA"/>
</dbReference>
<evidence type="ECO:0000313" key="2">
    <source>
        <dbReference type="Proteomes" id="UP001500840"/>
    </source>
</evidence>
<organism evidence="1 2">
    <name type="scientific">Novipirellula rosea</name>
    <dbReference type="NCBI Taxonomy" id="1031540"/>
    <lineage>
        <taxon>Bacteria</taxon>
        <taxon>Pseudomonadati</taxon>
        <taxon>Planctomycetota</taxon>
        <taxon>Planctomycetia</taxon>
        <taxon>Pirellulales</taxon>
        <taxon>Pirellulaceae</taxon>
        <taxon>Novipirellula</taxon>
    </lineage>
</organism>
<proteinExistence type="predicted"/>
<comment type="caution">
    <text evidence="1">The sequence shown here is derived from an EMBL/GenBank/DDBJ whole genome shotgun (WGS) entry which is preliminary data.</text>
</comment>
<sequence>MNEYDGLEDADEFGNSLEKLCHKINGTDNFTCEVAETDPNLLLVDGDFTGLPEGHYLSILRSGNKLQFFAEKLEGKVGDELLRQIFLGEGTIDKPISLGTFEILDQKGVHKALALLGIHVTCELE</sequence>